<comment type="caution">
    <text evidence="1">The sequence shown here is derived from an EMBL/GenBank/DDBJ whole genome shotgun (WGS) entry which is preliminary data.</text>
</comment>
<dbReference type="EMBL" id="ACCL02000027">
    <property type="protein sequence ID" value="EET58649.1"/>
    <property type="molecule type" value="Genomic_DNA"/>
</dbReference>
<name>C6LL29_9FIRM</name>
<accession>C6LL29</accession>
<evidence type="ECO:0000313" key="1">
    <source>
        <dbReference type="EMBL" id="EET58649.1"/>
    </source>
</evidence>
<gene>
    <name evidence="1" type="ORF">BRYFOR_09377</name>
</gene>
<sequence length="102" mass="11300">MTSFIPSSSFTGWQVAQLSGISGVLCVRFLFYDSIIPLSDCTKRGVDFCFRGGFLCILHSIVFRISDVCRKEKSGSTTCHLLQICFQHFAGASGNFINDIFT</sequence>
<dbReference type="AlphaFoldDB" id="C6LL29"/>
<protein>
    <submittedName>
        <fullName evidence="1">Uncharacterized protein</fullName>
    </submittedName>
</protein>
<dbReference type="Proteomes" id="UP000005561">
    <property type="component" value="Unassembled WGS sequence"/>
</dbReference>
<reference evidence="1" key="1">
    <citation type="submission" date="2009-07" db="EMBL/GenBank/DDBJ databases">
        <authorList>
            <person name="Weinstock G."/>
            <person name="Sodergren E."/>
            <person name="Clifton S."/>
            <person name="Fulton L."/>
            <person name="Fulton B."/>
            <person name="Courtney L."/>
            <person name="Fronick C."/>
            <person name="Harrison M."/>
            <person name="Strong C."/>
            <person name="Farmer C."/>
            <person name="Delahaunty K."/>
            <person name="Markovic C."/>
            <person name="Hall O."/>
            <person name="Minx P."/>
            <person name="Tomlinson C."/>
            <person name="Mitreva M."/>
            <person name="Nelson J."/>
            <person name="Hou S."/>
            <person name="Wollam A."/>
            <person name="Pepin K.H."/>
            <person name="Johnson M."/>
            <person name="Bhonagiri V."/>
            <person name="Nash W.E."/>
            <person name="Warren W."/>
            <person name="Chinwalla A."/>
            <person name="Mardis E.R."/>
            <person name="Wilson R.K."/>
        </authorList>
    </citation>
    <scope>NUCLEOTIDE SEQUENCE [LARGE SCALE GENOMIC DNA]</scope>
    <source>
        <strain evidence="1">DSM 14469</strain>
    </source>
</reference>
<proteinExistence type="predicted"/>
<keyword evidence="2" id="KW-1185">Reference proteome</keyword>
<organism evidence="1 2">
    <name type="scientific">Marvinbryantia formatexigens DSM 14469</name>
    <dbReference type="NCBI Taxonomy" id="478749"/>
    <lineage>
        <taxon>Bacteria</taxon>
        <taxon>Bacillati</taxon>
        <taxon>Bacillota</taxon>
        <taxon>Clostridia</taxon>
        <taxon>Lachnospirales</taxon>
        <taxon>Lachnospiraceae</taxon>
        <taxon>Marvinbryantia</taxon>
    </lineage>
</organism>
<evidence type="ECO:0000313" key="2">
    <source>
        <dbReference type="Proteomes" id="UP000005561"/>
    </source>
</evidence>